<dbReference type="RefSeq" id="XP_004514381.1">
    <property type="nucleotide sequence ID" value="XM_004514324.3"/>
</dbReference>
<dbReference type="PANTHER" id="PTHR42851">
    <property type="entry name" value="ALDOLASE-RELATED"/>
    <property type="match status" value="1"/>
</dbReference>
<dbReference type="SMART" id="SM00293">
    <property type="entry name" value="PWWP"/>
    <property type="match status" value="1"/>
</dbReference>
<feature type="compositionally biased region" description="Basic and acidic residues" evidence="1">
    <location>
        <begin position="203"/>
        <end position="219"/>
    </location>
</feature>
<dbReference type="Proteomes" id="UP000087171">
    <property type="component" value="Unplaced"/>
</dbReference>
<dbReference type="SUPFAM" id="SSF63748">
    <property type="entry name" value="Tudor/PWWP/MBT"/>
    <property type="match status" value="1"/>
</dbReference>
<feature type="compositionally biased region" description="Basic and acidic residues" evidence="1">
    <location>
        <begin position="721"/>
        <end position="730"/>
    </location>
</feature>
<dbReference type="GeneID" id="101505515"/>
<evidence type="ECO:0000313" key="4">
    <source>
        <dbReference type="RefSeq" id="XP_004514381.1"/>
    </source>
</evidence>
<evidence type="ECO:0000313" key="5">
    <source>
        <dbReference type="RefSeq" id="XP_004514382.1"/>
    </source>
</evidence>
<dbReference type="KEGG" id="cam:101505515"/>
<dbReference type="Gene3D" id="2.30.30.140">
    <property type="match status" value="1"/>
</dbReference>
<evidence type="ECO:0000313" key="3">
    <source>
        <dbReference type="Proteomes" id="UP000087171"/>
    </source>
</evidence>
<dbReference type="STRING" id="3827.A0A1S2Z3G0"/>
<dbReference type="AlphaFoldDB" id="A0A1S2Z3G0"/>
<gene>
    <name evidence="4 5" type="primary">LOC101505515</name>
</gene>
<evidence type="ECO:0000256" key="1">
    <source>
        <dbReference type="SAM" id="MobiDB-lite"/>
    </source>
</evidence>
<accession>A0A1S2Z3G0</accession>
<reference evidence="4 5" key="1">
    <citation type="submission" date="2025-04" db="UniProtKB">
        <authorList>
            <consortium name="RefSeq"/>
        </authorList>
    </citation>
    <scope>IDENTIFICATION</scope>
    <source>
        <tissue evidence="4 5">Etiolated seedlings</tissue>
    </source>
</reference>
<dbReference type="eggNOG" id="ENOG502QR1T">
    <property type="taxonomic scope" value="Eukaryota"/>
</dbReference>
<evidence type="ECO:0000259" key="2">
    <source>
        <dbReference type="PROSITE" id="PS50812"/>
    </source>
</evidence>
<keyword evidence="3" id="KW-1185">Reference proteome</keyword>
<feature type="compositionally biased region" description="Basic residues" evidence="1">
    <location>
        <begin position="666"/>
        <end position="678"/>
    </location>
</feature>
<dbReference type="PROSITE" id="PS50812">
    <property type="entry name" value="PWWP"/>
    <property type="match status" value="1"/>
</dbReference>
<dbReference type="OrthoDB" id="62853at2759"/>
<feature type="region of interest" description="Disordered" evidence="1">
    <location>
        <begin position="872"/>
        <end position="968"/>
    </location>
</feature>
<dbReference type="PaxDb" id="3827-XP_004514381.1"/>
<feature type="region of interest" description="Disordered" evidence="1">
    <location>
        <begin position="650"/>
        <end position="746"/>
    </location>
</feature>
<name>A0A1S2Z3G0_CICAR</name>
<sequence>MEEPERGLLSCGTSETTVAHDEIVGGETLDGSLECNGKDVIVEGMGSDVYIDGVYVCSSGDEVHDKVGCGDEVKGGEDLSEDVKSVGTETQVEDSKAVEYEEARSENVVVELDSVVSEGEVRDQTVVGSDSCAVVETTPDSIDVVTLEDAARAPDPKVANTSCENQKDRNVIDRGTPGDCNDVTLETLDQHKNMANNLQSDNKILDKGEGVRDSDEIKENLSSNGEQPNGNSKVEDNSDNVQEVVCGTEVAVDKALLNSGEKKSSSVENCNEKEQIISDKDDECVSALDVSDAEQSDVHKVMQIDVENQQGTETVNHTAQVKGTSVSIGSEKNLDANAIVEKDTQITDKRSLVLPLMSDGKEKLKDESNTKQNVEERECISEQVGSNGGHEIEEEFNESGQRKPKDGKVVKHALTKPGSSEICHQARYLLPTVKEEGEFSLSDMVWGKVRSHPWWPGQIFDPSDASERAKKHYKKDCFLVAYFGDRTFAWNEASQLKHFRAHFSSIEKQRSSSESFQNAIDCALDEVSRRVEYGLACSCIPEETYNTIKGQSVENTGIRQEISFKHGDDKSLNASSFSPTNLIDYVKTLSELPTGGFDRLELEIAKAQLLAFNRFKGFSCLPEIQHCGGFDKDNSFVDDEQDVSEIIEDATPVVNKDNQGGLGNLKNKKGARQKRKHNFKDTMHPTKKERRSTDLQSGTPDSPGRDCLSDEMVTDNLVSSEDSKKRRAFDPYDDDPGMQDGRKTTSVAKVSNITKSSFKIGDCIRRAASQLTGSPSLVKCSNDRTQKTDGDIDDFSGNGLDVSPPTSEDAENTTEYSSLNDLLSSLQWVAQEPFGQYTFLNATVSFFSDFRNSIVVAADFRKDVLCTDKVGTKRKKPPVAGTPETFEFEDMSDTYWTDRVIDNGNEEKPVQQPTPTPPPQKKRKKDEKPVTAESAKPAQVTRRPYSRKKQSESNHAEAPGKPPGYIDENAPAELVMNFAELNSVPSETNLNKMFRRFGPLKESETEVDRVSSRARVVFKKCMDAEVACSSAKKFNIFGSVLVNYQLNYTPSALFKAPSVDATTQDQEMLLDLSNFDVNMV</sequence>
<feature type="region of interest" description="Disordered" evidence="1">
    <location>
        <begin position="153"/>
        <end position="178"/>
    </location>
</feature>
<dbReference type="InterPro" id="IPR053063">
    <property type="entry name" value="PWWP_domain_containing_PDP"/>
</dbReference>
<feature type="region of interest" description="Disordered" evidence="1">
    <location>
        <begin position="195"/>
        <end position="239"/>
    </location>
</feature>
<protein>
    <submittedName>
        <fullName evidence="4 5">Uncharacterized protein LOC101505515</fullName>
    </submittedName>
</protein>
<feature type="compositionally biased region" description="Basic and acidic residues" evidence="1">
    <location>
        <begin position="899"/>
        <end position="909"/>
    </location>
</feature>
<feature type="region of interest" description="Disordered" evidence="1">
    <location>
        <begin position="774"/>
        <end position="812"/>
    </location>
</feature>
<dbReference type="InterPro" id="IPR000313">
    <property type="entry name" value="PWWP_dom"/>
</dbReference>
<dbReference type="RefSeq" id="XP_004514382.1">
    <property type="nucleotide sequence ID" value="XM_004514325.3"/>
</dbReference>
<dbReference type="CDD" id="cd05162">
    <property type="entry name" value="PWWP"/>
    <property type="match status" value="1"/>
</dbReference>
<feature type="domain" description="PWWP" evidence="2">
    <location>
        <begin position="441"/>
        <end position="490"/>
    </location>
</feature>
<dbReference type="Pfam" id="PF00855">
    <property type="entry name" value="PWWP"/>
    <property type="match status" value="1"/>
</dbReference>
<dbReference type="PANTHER" id="PTHR42851:SF4">
    <property type="entry name" value="PWWP DOMAIN-CONTAINING PROTEIN"/>
    <property type="match status" value="1"/>
</dbReference>
<feature type="compositionally biased region" description="Polar residues" evidence="1">
    <location>
        <begin position="220"/>
        <end position="232"/>
    </location>
</feature>
<feature type="compositionally biased region" description="Basic and acidic residues" evidence="1">
    <location>
        <begin position="781"/>
        <end position="790"/>
    </location>
</feature>
<organism evidence="3 5">
    <name type="scientific">Cicer arietinum</name>
    <name type="common">Chickpea</name>
    <name type="synonym">Garbanzo</name>
    <dbReference type="NCBI Taxonomy" id="3827"/>
    <lineage>
        <taxon>Eukaryota</taxon>
        <taxon>Viridiplantae</taxon>
        <taxon>Streptophyta</taxon>
        <taxon>Embryophyta</taxon>
        <taxon>Tracheophyta</taxon>
        <taxon>Spermatophyta</taxon>
        <taxon>Magnoliopsida</taxon>
        <taxon>eudicotyledons</taxon>
        <taxon>Gunneridae</taxon>
        <taxon>Pentapetalae</taxon>
        <taxon>rosids</taxon>
        <taxon>fabids</taxon>
        <taxon>Fabales</taxon>
        <taxon>Fabaceae</taxon>
        <taxon>Papilionoideae</taxon>
        <taxon>50 kb inversion clade</taxon>
        <taxon>NPAAA clade</taxon>
        <taxon>Hologalegina</taxon>
        <taxon>IRL clade</taxon>
        <taxon>Cicereae</taxon>
        <taxon>Cicer</taxon>
    </lineage>
</organism>
<proteinExistence type="predicted"/>